<evidence type="ECO:0000256" key="2">
    <source>
        <dbReference type="SAM" id="MobiDB-lite"/>
    </source>
</evidence>
<dbReference type="Proteomes" id="UP000708208">
    <property type="component" value="Unassembled WGS sequence"/>
</dbReference>
<feature type="coiled-coil region" evidence="1">
    <location>
        <begin position="5"/>
        <end position="46"/>
    </location>
</feature>
<dbReference type="EMBL" id="CAJVCH010437135">
    <property type="protein sequence ID" value="CAG7819029.1"/>
    <property type="molecule type" value="Genomic_DNA"/>
</dbReference>
<evidence type="ECO:0000313" key="3">
    <source>
        <dbReference type="EMBL" id="CAG7819029.1"/>
    </source>
</evidence>
<feature type="compositionally biased region" description="Basic and acidic residues" evidence="2">
    <location>
        <begin position="61"/>
        <end position="75"/>
    </location>
</feature>
<name>A0A8J2PMK3_9HEXA</name>
<accession>A0A8J2PMK3</accession>
<proteinExistence type="predicted"/>
<gene>
    <name evidence="3" type="ORF">AFUS01_LOCUS29501</name>
</gene>
<reference evidence="3" key="1">
    <citation type="submission" date="2021-06" db="EMBL/GenBank/DDBJ databases">
        <authorList>
            <person name="Hodson N. C."/>
            <person name="Mongue J. A."/>
            <person name="Jaron S. K."/>
        </authorList>
    </citation>
    <scope>NUCLEOTIDE SEQUENCE</scope>
</reference>
<organism evidence="3 4">
    <name type="scientific">Allacma fusca</name>
    <dbReference type="NCBI Taxonomy" id="39272"/>
    <lineage>
        <taxon>Eukaryota</taxon>
        <taxon>Metazoa</taxon>
        <taxon>Ecdysozoa</taxon>
        <taxon>Arthropoda</taxon>
        <taxon>Hexapoda</taxon>
        <taxon>Collembola</taxon>
        <taxon>Symphypleona</taxon>
        <taxon>Sminthuridae</taxon>
        <taxon>Allacma</taxon>
    </lineage>
</organism>
<keyword evidence="1" id="KW-0175">Coiled coil</keyword>
<keyword evidence="4" id="KW-1185">Reference proteome</keyword>
<feature type="non-terminal residue" evidence="3">
    <location>
        <position position="171"/>
    </location>
</feature>
<evidence type="ECO:0000256" key="1">
    <source>
        <dbReference type="SAM" id="Coils"/>
    </source>
</evidence>
<dbReference type="AlphaFoldDB" id="A0A8J2PMK3"/>
<sequence length="171" mass="20896">MALTMEQLADKLLQMERRFETVQQENENMRSEIENLRKERDNWNNEEYADFYDDMQHENLEGADESWRNDERNQDEFNFEGPPPHNWGRNRDTHNHGNENNSETLTAREKEMERELRRLQNQVRDLSDFNLALKQRKEDDEWLRQAKIDKTRSEFEARKFDNLKKNIGPYM</sequence>
<comment type="caution">
    <text evidence="3">The sequence shown here is derived from an EMBL/GenBank/DDBJ whole genome shotgun (WGS) entry which is preliminary data.</text>
</comment>
<evidence type="ECO:0000313" key="4">
    <source>
        <dbReference type="Proteomes" id="UP000708208"/>
    </source>
</evidence>
<feature type="region of interest" description="Disordered" evidence="2">
    <location>
        <begin position="61"/>
        <end position="105"/>
    </location>
</feature>
<protein>
    <submittedName>
        <fullName evidence="3">Uncharacterized protein</fullName>
    </submittedName>
</protein>